<gene>
    <name evidence="3" type="ORF">EDS130_LOCUS43762</name>
    <name evidence="2" type="ORF">XAT740_LOCUS3701</name>
</gene>
<name>A0A815UFP0_ADIRI</name>
<evidence type="ECO:0000313" key="2">
    <source>
        <dbReference type="EMBL" id="CAF0815779.1"/>
    </source>
</evidence>
<dbReference type="AlphaFoldDB" id="A0A815UFP0"/>
<dbReference type="Proteomes" id="UP000663828">
    <property type="component" value="Unassembled WGS sequence"/>
</dbReference>
<sequence length="273" mass="31219">MSHTLVFLTVIVLVLGINLDVVAAGTCGCPWNSARCEANCIGKNIGAVTGSCRGFAYAHCKCKVNGSWKSIAGVQFSACTLICFLVAICTETALAICTSIISLLHQFVGEMANTPNMIFEFLPNELLLNLFKYVPDVDILRIFLHQNRRFTDLVFLYFQTHTFDLTVLSKQEFEIVFEQHFPWLRKNITSFYLWDYIQQMGHALSNYFLHNQWIRLKSFTLQHLHMRHISDQLFSGLSSLTDLNLIDCFLEYEEAVTKIIDSIWSLSKPTHCR</sequence>
<evidence type="ECO:0000313" key="5">
    <source>
        <dbReference type="Proteomes" id="UP000663852"/>
    </source>
</evidence>
<evidence type="ECO:0000313" key="4">
    <source>
        <dbReference type="Proteomes" id="UP000663828"/>
    </source>
</evidence>
<comment type="caution">
    <text evidence="3">The sequence shown here is derived from an EMBL/GenBank/DDBJ whole genome shotgun (WGS) entry which is preliminary data.</text>
</comment>
<accession>A0A815UFP0</accession>
<dbReference type="EMBL" id="CAJNOR010000144">
    <property type="protein sequence ID" value="CAF0815779.1"/>
    <property type="molecule type" value="Genomic_DNA"/>
</dbReference>
<dbReference type="Proteomes" id="UP000663852">
    <property type="component" value="Unassembled WGS sequence"/>
</dbReference>
<protein>
    <recommendedName>
        <fullName evidence="6">F-box domain-containing protein</fullName>
    </recommendedName>
</protein>
<reference evidence="3" key="1">
    <citation type="submission" date="2021-02" db="EMBL/GenBank/DDBJ databases">
        <authorList>
            <person name="Nowell W R."/>
        </authorList>
    </citation>
    <scope>NUCLEOTIDE SEQUENCE</scope>
</reference>
<keyword evidence="1" id="KW-0732">Signal</keyword>
<evidence type="ECO:0008006" key="6">
    <source>
        <dbReference type="Google" id="ProtNLM"/>
    </source>
</evidence>
<evidence type="ECO:0000256" key="1">
    <source>
        <dbReference type="SAM" id="SignalP"/>
    </source>
</evidence>
<feature type="chain" id="PRO_5036229029" description="F-box domain-containing protein" evidence="1">
    <location>
        <begin position="25"/>
        <end position="273"/>
    </location>
</feature>
<organism evidence="3 5">
    <name type="scientific">Adineta ricciae</name>
    <name type="common">Rotifer</name>
    <dbReference type="NCBI Taxonomy" id="249248"/>
    <lineage>
        <taxon>Eukaryota</taxon>
        <taxon>Metazoa</taxon>
        <taxon>Spiralia</taxon>
        <taxon>Gnathifera</taxon>
        <taxon>Rotifera</taxon>
        <taxon>Eurotatoria</taxon>
        <taxon>Bdelloidea</taxon>
        <taxon>Adinetida</taxon>
        <taxon>Adinetidae</taxon>
        <taxon>Adineta</taxon>
    </lineage>
</organism>
<dbReference type="EMBL" id="CAJNOJ010000755">
    <property type="protein sequence ID" value="CAF1519206.1"/>
    <property type="molecule type" value="Genomic_DNA"/>
</dbReference>
<keyword evidence="4" id="KW-1185">Reference proteome</keyword>
<evidence type="ECO:0000313" key="3">
    <source>
        <dbReference type="EMBL" id="CAF1519206.1"/>
    </source>
</evidence>
<feature type="signal peptide" evidence="1">
    <location>
        <begin position="1"/>
        <end position="24"/>
    </location>
</feature>
<proteinExistence type="predicted"/>